<feature type="transmembrane region" description="Helical" evidence="1">
    <location>
        <begin position="147"/>
        <end position="165"/>
    </location>
</feature>
<accession>A0AAV4XW77</accession>
<dbReference type="Proteomes" id="UP001054945">
    <property type="component" value="Unassembled WGS sequence"/>
</dbReference>
<keyword evidence="1" id="KW-1133">Transmembrane helix</keyword>
<reference evidence="2 3" key="1">
    <citation type="submission" date="2021-06" db="EMBL/GenBank/DDBJ databases">
        <title>Caerostris extrusa draft genome.</title>
        <authorList>
            <person name="Kono N."/>
            <person name="Arakawa K."/>
        </authorList>
    </citation>
    <scope>NUCLEOTIDE SEQUENCE [LARGE SCALE GENOMIC DNA]</scope>
</reference>
<comment type="caution">
    <text evidence="2">The sequence shown here is derived from an EMBL/GenBank/DDBJ whole genome shotgun (WGS) entry which is preliminary data.</text>
</comment>
<organism evidence="2 3">
    <name type="scientific">Caerostris extrusa</name>
    <name type="common">Bark spider</name>
    <name type="synonym">Caerostris bankana</name>
    <dbReference type="NCBI Taxonomy" id="172846"/>
    <lineage>
        <taxon>Eukaryota</taxon>
        <taxon>Metazoa</taxon>
        <taxon>Ecdysozoa</taxon>
        <taxon>Arthropoda</taxon>
        <taxon>Chelicerata</taxon>
        <taxon>Arachnida</taxon>
        <taxon>Araneae</taxon>
        <taxon>Araneomorphae</taxon>
        <taxon>Entelegynae</taxon>
        <taxon>Araneoidea</taxon>
        <taxon>Araneidae</taxon>
        <taxon>Caerostris</taxon>
    </lineage>
</organism>
<dbReference type="EMBL" id="BPLR01001042">
    <property type="protein sequence ID" value="GIY99397.1"/>
    <property type="molecule type" value="Genomic_DNA"/>
</dbReference>
<evidence type="ECO:0000256" key="1">
    <source>
        <dbReference type="SAM" id="Phobius"/>
    </source>
</evidence>
<evidence type="ECO:0000313" key="2">
    <source>
        <dbReference type="EMBL" id="GIY99397.1"/>
    </source>
</evidence>
<name>A0AAV4XW77_CAEEX</name>
<keyword evidence="3" id="KW-1185">Reference proteome</keyword>
<evidence type="ECO:0000313" key="3">
    <source>
        <dbReference type="Proteomes" id="UP001054945"/>
    </source>
</evidence>
<keyword evidence="1" id="KW-0472">Membrane</keyword>
<proteinExistence type="predicted"/>
<dbReference type="AlphaFoldDB" id="A0AAV4XW77"/>
<protein>
    <submittedName>
        <fullName evidence="2">Uncharacterized protein</fullName>
    </submittedName>
</protein>
<gene>
    <name evidence="2" type="ORF">CEXT_470921</name>
</gene>
<keyword evidence="1" id="KW-0812">Transmembrane</keyword>
<sequence>MTSQASRWSREQEKAACQARRMCMEIRASDAFRAGSTRDHASRIMSAPSLRPMRLNKGALRVGACPVDATSKRWKNKISVENRNQDDIIHSETRRNFDNFKNDSVSVLLKGGRVFYVFLLEDSMDFLSVDFYVFLLEDSMDFYVCDFYVFYVLSMYTWVLFLALFKN</sequence>